<dbReference type="PANTHER" id="PTHR46862">
    <property type="entry name" value="OS07G0661900 PROTEIN"/>
    <property type="match status" value="1"/>
</dbReference>
<gene>
    <name evidence="6" type="primary">LOC100909075</name>
</gene>
<feature type="repeat" description="PPR" evidence="2">
    <location>
        <begin position="141"/>
        <end position="175"/>
    </location>
</feature>
<evidence type="ECO:0000313" key="6">
    <source>
        <dbReference type="RefSeq" id="XP_003743767.1"/>
    </source>
</evidence>
<feature type="domain" description="PROP1-like PPR" evidence="4">
    <location>
        <begin position="69"/>
        <end position="188"/>
    </location>
</feature>
<dbReference type="Gene3D" id="1.25.40.10">
    <property type="entry name" value="Tetratricopeptide repeat domain"/>
    <property type="match status" value="1"/>
</dbReference>
<dbReference type="PROSITE" id="PS51375">
    <property type="entry name" value="PPR"/>
    <property type="match status" value="1"/>
</dbReference>
<dbReference type="InterPro" id="IPR033443">
    <property type="entry name" value="PROP1-like_PPR_dom"/>
</dbReference>
<dbReference type="KEGG" id="goe:100909075"/>
<dbReference type="InterPro" id="IPR011990">
    <property type="entry name" value="TPR-like_helical_dom_sf"/>
</dbReference>
<dbReference type="GeneID" id="100909075"/>
<dbReference type="RefSeq" id="XP_003743767.1">
    <property type="nucleotide sequence ID" value="XM_003743719.1"/>
</dbReference>
<keyword evidence="1" id="KW-0677">Repeat</keyword>
<reference evidence="6" key="1">
    <citation type="submission" date="2025-08" db="UniProtKB">
        <authorList>
            <consortium name="RefSeq"/>
        </authorList>
    </citation>
    <scope>IDENTIFICATION</scope>
</reference>
<dbReference type="InterPro" id="IPR002885">
    <property type="entry name" value="PPR_rpt"/>
</dbReference>
<dbReference type="AlphaFoldDB" id="A0AAJ6QTQ0"/>
<dbReference type="PANTHER" id="PTHR46862:SF3">
    <property type="entry name" value="OS07G0661900 PROTEIN"/>
    <property type="match status" value="1"/>
</dbReference>
<feature type="region of interest" description="Disordered" evidence="3">
    <location>
        <begin position="16"/>
        <end position="35"/>
    </location>
</feature>
<proteinExistence type="predicted"/>
<evidence type="ECO:0000256" key="1">
    <source>
        <dbReference type="ARBA" id="ARBA00022737"/>
    </source>
</evidence>
<dbReference type="Pfam" id="PF17177">
    <property type="entry name" value="PPR_long"/>
    <property type="match status" value="1"/>
</dbReference>
<name>A0AAJ6QTQ0_9ACAR</name>
<evidence type="ECO:0000313" key="5">
    <source>
        <dbReference type="Proteomes" id="UP000694867"/>
    </source>
</evidence>
<evidence type="ECO:0000256" key="2">
    <source>
        <dbReference type="PROSITE-ProRule" id="PRU00708"/>
    </source>
</evidence>
<keyword evidence="5" id="KW-1185">Reference proteome</keyword>
<sequence length="338" mass="37902">MLRRISRHSEVLHQLQRPFRSSASTSDPDPSGKHDRIHMKELKFFVDQGRIGDAVLYYTRDIKAPKANMISYLIEAAGQTGNSYAAFGLMKDIVTRKITPSAEVLTSLFNTCADSKKDAIFLRSSVRRLYRQMGPAGWPANEDTYRAMIKAFARFGSTQTCFKLLDDLLAKGLPIKEETYIHLMMACSRDPWMGFMHAVRVMRAILWSDMKPSVELYDYFLLAVRKCSCGDNVDVLNILLNKSIQAKPREASPSQRVRQITVGDNLLDRELDGSLVIFSKLPEGVSQRLALVGGAQGLLKQMSDLEVNNFHTPVGGFVEISGCSACSLLFLPKMKYFG</sequence>
<organism evidence="5 6">
    <name type="scientific">Galendromus occidentalis</name>
    <name type="common">western predatory mite</name>
    <dbReference type="NCBI Taxonomy" id="34638"/>
    <lineage>
        <taxon>Eukaryota</taxon>
        <taxon>Metazoa</taxon>
        <taxon>Ecdysozoa</taxon>
        <taxon>Arthropoda</taxon>
        <taxon>Chelicerata</taxon>
        <taxon>Arachnida</taxon>
        <taxon>Acari</taxon>
        <taxon>Parasitiformes</taxon>
        <taxon>Mesostigmata</taxon>
        <taxon>Gamasina</taxon>
        <taxon>Phytoseioidea</taxon>
        <taxon>Phytoseiidae</taxon>
        <taxon>Typhlodrominae</taxon>
        <taxon>Galendromus</taxon>
    </lineage>
</organism>
<evidence type="ECO:0000259" key="4">
    <source>
        <dbReference type="Pfam" id="PF17177"/>
    </source>
</evidence>
<accession>A0AAJ6QTQ0</accession>
<dbReference type="Proteomes" id="UP000694867">
    <property type="component" value="Unplaced"/>
</dbReference>
<feature type="compositionally biased region" description="Polar residues" evidence="3">
    <location>
        <begin position="19"/>
        <end position="28"/>
    </location>
</feature>
<evidence type="ECO:0000256" key="3">
    <source>
        <dbReference type="SAM" id="MobiDB-lite"/>
    </source>
</evidence>
<protein>
    <submittedName>
        <fullName evidence="6">Uncharacterized protein LOC100909075</fullName>
    </submittedName>
</protein>